<proteinExistence type="predicted"/>
<reference evidence="3" key="1">
    <citation type="submission" date="2016-06" db="UniProtKB">
        <authorList>
            <consortium name="WormBaseParasite"/>
        </authorList>
    </citation>
    <scope>IDENTIFICATION</scope>
</reference>
<organism evidence="2 3">
    <name type="scientific">Toxocara canis</name>
    <name type="common">Canine roundworm</name>
    <dbReference type="NCBI Taxonomy" id="6265"/>
    <lineage>
        <taxon>Eukaryota</taxon>
        <taxon>Metazoa</taxon>
        <taxon>Ecdysozoa</taxon>
        <taxon>Nematoda</taxon>
        <taxon>Chromadorea</taxon>
        <taxon>Rhabditida</taxon>
        <taxon>Spirurina</taxon>
        <taxon>Ascaridomorpha</taxon>
        <taxon>Ascaridoidea</taxon>
        <taxon>Toxocaridae</taxon>
        <taxon>Toxocara</taxon>
    </lineage>
</organism>
<name>A0A183V9J0_TOXCA</name>
<reference evidence="1 2" key="2">
    <citation type="submission" date="2018-11" db="EMBL/GenBank/DDBJ databases">
        <authorList>
            <consortium name="Pathogen Informatics"/>
        </authorList>
    </citation>
    <scope>NUCLEOTIDE SEQUENCE [LARGE SCALE GENOMIC DNA]</scope>
</reference>
<accession>A0A183V9J0</accession>
<protein>
    <submittedName>
        <fullName evidence="1 3">Uncharacterized protein</fullName>
    </submittedName>
</protein>
<dbReference type="Proteomes" id="UP000050794">
    <property type="component" value="Unassembled WGS sequence"/>
</dbReference>
<evidence type="ECO:0000313" key="1">
    <source>
        <dbReference type="EMBL" id="VDM48731.1"/>
    </source>
</evidence>
<sequence>MRHPPCKPTQPSPYAIHPSISLSAWDECLRPTVRVSSRLASAKPLVRCPCTIDGPALPLVNQCPPSGLAAQASFSLARPSITTHASPHLVLG</sequence>
<gene>
    <name evidence="1" type="ORF">TCNE_LOCUS17410</name>
</gene>
<evidence type="ECO:0000313" key="3">
    <source>
        <dbReference type="WBParaSite" id="TCNE_0001741101-mRNA-1"/>
    </source>
</evidence>
<evidence type="ECO:0000313" key="2">
    <source>
        <dbReference type="Proteomes" id="UP000050794"/>
    </source>
</evidence>
<dbReference type="AlphaFoldDB" id="A0A183V9J0"/>
<keyword evidence="2" id="KW-1185">Reference proteome</keyword>
<dbReference type="WBParaSite" id="TCNE_0001741101-mRNA-1">
    <property type="protein sequence ID" value="TCNE_0001741101-mRNA-1"/>
    <property type="gene ID" value="TCNE_0001741101"/>
</dbReference>
<dbReference type="EMBL" id="UYWY01024412">
    <property type="protein sequence ID" value="VDM48731.1"/>
    <property type="molecule type" value="Genomic_DNA"/>
</dbReference>